<name>A0A7Y9ZCC8_9MICO</name>
<dbReference type="InterPro" id="IPR006312">
    <property type="entry name" value="TatA/E"/>
</dbReference>
<dbReference type="Pfam" id="PF02416">
    <property type="entry name" value="TatA_B_E"/>
    <property type="match status" value="1"/>
</dbReference>
<feature type="compositionally biased region" description="Basic and acidic residues" evidence="10">
    <location>
        <begin position="48"/>
        <end position="61"/>
    </location>
</feature>
<dbReference type="GO" id="GO:0008320">
    <property type="term" value="F:protein transmembrane transporter activity"/>
    <property type="evidence" value="ECO:0007669"/>
    <property type="project" value="UniProtKB-UniRule"/>
</dbReference>
<comment type="similarity">
    <text evidence="9">Belongs to the TatA/E family.</text>
</comment>
<comment type="subcellular location">
    <subcellularLocation>
        <location evidence="1 9">Cell membrane</location>
        <topology evidence="1 9">Single-pass membrane protein</topology>
    </subcellularLocation>
</comment>
<evidence type="ECO:0000256" key="1">
    <source>
        <dbReference type="ARBA" id="ARBA00004162"/>
    </source>
</evidence>
<dbReference type="Proteomes" id="UP000547973">
    <property type="component" value="Unassembled WGS sequence"/>
</dbReference>
<evidence type="ECO:0000256" key="6">
    <source>
        <dbReference type="ARBA" id="ARBA00022989"/>
    </source>
</evidence>
<evidence type="ECO:0000256" key="5">
    <source>
        <dbReference type="ARBA" id="ARBA00022927"/>
    </source>
</evidence>
<evidence type="ECO:0000313" key="12">
    <source>
        <dbReference type="Proteomes" id="UP000547973"/>
    </source>
</evidence>
<dbReference type="RefSeq" id="WP_179397798.1">
    <property type="nucleotide sequence ID" value="NZ_JACBZO010000001.1"/>
</dbReference>
<dbReference type="HAMAP" id="MF_00236">
    <property type="entry name" value="TatA_E"/>
    <property type="match status" value="1"/>
</dbReference>
<evidence type="ECO:0000256" key="7">
    <source>
        <dbReference type="ARBA" id="ARBA00023010"/>
    </source>
</evidence>
<dbReference type="InterPro" id="IPR003369">
    <property type="entry name" value="TatA/B/E"/>
</dbReference>
<dbReference type="AlphaFoldDB" id="A0A7Y9ZCC8"/>
<keyword evidence="3 9" id="KW-1003">Cell membrane</keyword>
<keyword evidence="8 9" id="KW-0472">Membrane</keyword>
<dbReference type="GO" id="GO:0033281">
    <property type="term" value="C:TAT protein transport complex"/>
    <property type="evidence" value="ECO:0007669"/>
    <property type="project" value="UniProtKB-UniRule"/>
</dbReference>
<keyword evidence="12" id="KW-1185">Reference proteome</keyword>
<evidence type="ECO:0000256" key="3">
    <source>
        <dbReference type="ARBA" id="ARBA00022475"/>
    </source>
</evidence>
<evidence type="ECO:0000256" key="10">
    <source>
        <dbReference type="SAM" id="MobiDB-lite"/>
    </source>
</evidence>
<accession>A0A7Y9ZCC8</accession>
<dbReference type="GO" id="GO:0043953">
    <property type="term" value="P:protein transport by the Tat complex"/>
    <property type="evidence" value="ECO:0007669"/>
    <property type="project" value="UniProtKB-UniRule"/>
</dbReference>
<gene>
    <name evidence="9" type="primary">tatA</name>
    <name evidence="11" type="ORF">BKA03_001514</name>
</gene>
<evidence type="ECO:0000256" key="4">
    <source>
        <dbReference type="ARBA" id="ARBA00022692"/>
    </source>
</evidence>
<dbReference type="Gene3D" id="1.20.5.3310">
    <property type="match status" value="1"/>
</dbReference>
<comment type="subunit">
    <text evidence="9">The Tat system comprises two distinct complexes: a TatABC complex, containing multiple copies of TatA, TatB and TatC subunits, and a separate TatA complex, containing only TatA subunits. Substrates initially bind to the TatABC complex, which probably triggers association of the separate TatA complex to form the active translocon.</text>
</comment>
<proteinExistence type="inferred from homology"/>
<keyword evidence="4 9" id="KW-0812">Transmembrane</keyword>
<organism evidence="11 12">
    <name type="scientific">Demequina lutea</name>
    <dbReference type="NCBI Taxonomy" id="431489"/>
    <lineage>
        <taxon>Bacteria</taxon>
        <taxon>Bacillati</taxon>
        <taxon>Actinomycetota</taxon>
        <taxon>Actinomycetes</taxon>
        <taxon>Micrococcales</taxon>
        <taxon>Demequinaceae</taxon>
        <taxon>Demequina</taxon>
    </lineage>
</organism>
<reference evidence="11 12" key="1">
    <citation type="submission" date="2020-07" db="EMBL/GenBank/DDBJ databases">
        <title>Sequencing the genomes of 1000 actinobacteria strains.</title>
        <authorList>
            <person name="Klenk H.-P."/>
        </authorList>
    </citation>
    <scope>NUCLEOTIDE SEQUENCE [LARGE SCALE GENOMIC DNA]</scope>
    <source>
        <strain evidence="11 12">DSM 19970</strain>
    </source>
</reference>
<dbReference type="NCBIfam" id="NF001854">
    <property type="entry name" value="PRK00575.1"/>
    <property type="match status" value="1"/>
</dbReference>
<comment type="function">
    <text evidence="9">Part of the twin-arginine translocation (Tat) system that transports large folded proteins containing a characteristic twin-arginine motif in their signal peptide across membranes. TatA could form the protein-conducting channel of the Tat system.</text>
</comment>
<dbReference type="PANTHER" id="PTHR42982">
    <property type="entry name" value="SEC-INDEPENDENT PROTEIN TRANSLOCASE PROTEIN TATA"/>
    <property type="match status" value="1"/>
</dbReference>
<keyword evidence="5 9" id="KW-0653">Protein transport</keyword>
<evidence type="ECO:0000256" key="2">
    <source>
        <dbReference type="ARBA" id="ARBA00022448"/>
    </source>
</evidence>
<protein>
    <recommendedName>
        <fullName evidence="9">Sec-independent protein translocase protein TatA</fullName>
    </recommendedName>
</protein>
<evidence type="ECO:0000313" key="11">
    <source>
        <dbReference type="EMBL" id="NYI41395.1"/>
    </source>
</evidence>
<feature type="region of interest" description="Disordered" evidence="10">
    <location>
        <begin position="41"/>
        <end position="61"/>
    </location>
</feature>
<comment type="caution">
    <text evidence="11">The sequence shown here is derived from an EMBL/GenBank/DDBJ whole genome shotgun (WGS) entry which is preliminary data.</text>
</comment>
<evidence type="ECO:0000256" key="8">
    <source>
        <dbReference type="ARBA" id="ARBA00023136"/>
    </source>
</evidence>
<keyword evidence="2 9" id="KW-0813">Transport</keyword>
<sequence>MKPIHVIVVLVVVLILFGAPKLPEFARSLGKSLRILKEEAKALTSDDDSSKPMVEDEANDK</sequence>
<keyword evidence="6 9" id="KW-1133">Transmembrane helix</keyword>
<dbReference type="NCBIfam" id="TIGR01411">
    <property type="entry name" value="tatAE"/>
    <property type="match status" value="1"/>
</dbReference>
<keyword evidence="7 9" id="KW-0811">Translocation</keyword>
<dbReference type="EMBL" id="JACBZO010000001">
    <property type="protein sequence ID" value="NYI41395.1"/>
    <property type="molecule type" value="Genomic_DNA"/>
</dbReference>
<dbReference type="PANTHER" id="PTHR42982:SF8">
    <property type="entry name" value="SEC-INDEPENDENT PROTEIN TRANSLOCASE PROTEIN TATA"/>
    <property type="match status" value="1"/>
</dbReference>
<evidence type="ECO:0000256" key="9">
    <source>
        <dbReference type="HAMAP-Rule" id="MF_00236"/>
    </source>
</evidence>